<dbReference type="Pfam" id="PF07508">
    <property type="entry name" value="Recombinase"/>
    <property type="match status" value="1"/>
</dbReference>
<dbReference type="SUPFAM" id="SSF53041">
    <property type="entry name" value="Resolvase-like"/>
    <property type="match status" value="1"/>
</dbReference>
<dbReference type="PROSITE" id="PS51737">
    <property type="entry name" value="RECOMBINASE_DNA_BIND"/>
    <property type="match status" value="1"/>
</dbReference>
<dbReference type="GO" id="GO:0000150">
    <property type="term" value="F:DNA strand exchange activity"/>
    <property type="evidence" value="ECO:0007669"/>
    <property type="project" value="InterPro"/>
</dbReference>
<name>A0A939TDQ6_9ACTN</name>
<keyword evidence="1" id="KW-0238">DNA-binding</keyword>
<dbReference type="Gene3D" id="3.90.1750.20">
    <property type="entry name" value="Putative Large Serine Recombinase, Chain B, Domain 2"/>
    <property type="match status" value="1"/>
</dbReference>
<dbReference type="Pfam" id="PF00239">
    <property type="entry name" value="Resolvase"/>
    <property type="match status" value="1"/>
</dbReference>
<dbReference type="EMBL" id="JAGEOJ010000045">
    <property type="protein sequence ID" value="MBO2455857.1"/>
    <property type="molecule type" value="Genomic_DNA"/>
</dbReference>
<dbReference type="InterPro" id="IPR050639">
    <property type="entry name" value="SSR_resolvase"/>
</dbReference>
<dbReference type="Proteomes" id="UP000669179">
    <property type="component" value="Unassembled WGS sequence"/>
</dbReference>
<keyword evidence="6" id="KW-1185">Reference proteome</keyword>
<dbReference type="PANTHER" id="PTHR30461:SF2">
    <property type="entry name" value="SERINE RECOMBINASE PINE-RELATED"/>
    <property type="match status" value="1"/>
</dbReference>
<dbReference type="RefSeq" id="WP_208264098.1">
    <property type="nucleotide sequence ID" value="NZ_JAGEOJ010000045.1"/>
</dbReference>
<evidence type="ECO:0000313" key="5">
    <source>
        <dbReference type="EMBL" id="MBO2455857.1"/>
    </source>
</evidence>
<dbReference type="InterPro" id="IPR036162">
    <property type="entry name" value="Resolvase-like_N_sf"/>
</dbReference>
<keyword evidence="2" id="KW-0233">DNA recombination</keyword>
<dbReference type="SMART" id="SM00857">
    <property type="entry name" value="Resolvase"/>
    <property type="match status" value="1"/>
</dbReference>
<sequence length="535" mass="58998">MRALIAIRLSVETDATTSPERQLEICQSFAGGRGWTIAGVARDLDVSAVKVRPEERPELGNWLRNRSHEFDVIVCWKLDRIVRSVADLSDLIKAGDRDGFALVSATQPFDLTDMMGRAMAQIVAVFAELEAAMIAERVASARRHMRETGRWAGGHVPFGYMAVPREGGGLTLVPDPELAETIREAAKRALNGESWYTLAAWLTETGVPTPRDADAVRRGKDPKRPVWHPETLAQIMTSPVLLGYAMHKQRPVVGPDGQTLPPAFPEILSDDTHRAVLAEARKRRGNRSERQKGAAPLLGIAVCDECSTQDEHVRLYGDGLTLDKPRYKCTKYANRPVGGCGMTVSVRALDPWVERELLARVGSWHLMEAVTTPGRDVAAELADLDARMEDLRADRAAGIYRSDADAAWFRSTYADMQDERDRLAAIPANDDESPVYRPTGRTVADEWEAADTEARRQLMLDLGVHVHVKRSPRKGKLTQAQMEGRFRMEITNPSALAVEDAYDALAVEDFLHSPEAGAAREASGVRGLNIRVTAA</sequence>
<accession>A0A939TDQ6</accession>
<proteinExistence type="predicted"/>
<dbReference type="PANTHER" id="PTHR30461">
    <property type="entry name" value="DNA-INVERTASE FROM LAMBDOID PROPHAGE"/>
    <property type="match status" value="1"/>
</dbReference>
<dbReference type="GO" id="GO:0003677">
    <property type="term" value="F:DNA binding"/>
    <property type="evidence" value="ECO:0007669"/>
    <property type="project" value="UniProtKB-KW"/>
</dbReference>
<dbReference type="CDD" id="cd00338">
    <property type="entry name" value="Ser_Recombinase"/>
    <property type="match status" value="1"/>
</dbReference>
<dbReference type="PROSITE" id="PS51736">
    <property type="entry name" value="RECOMBINASES_3"/>
    <property type="match status" value="1"/>
</dbReference>
<comment type="caution">
    <text evidence="5">The sequence shown here is derived from an EMBL/GenBank/DDBJ whole genome shotgun (WGS) entry which is preliminary data.</text>
</comment>
<evidence type="ECO:0000313" key="6">
    <source>
        <dbReference type="Proteomes" id="UP000669179"/>
    </source>
</evidence>
<feature type="domain" description="Resolvase/invertase-type recombinase catalytic" evidence="3">
    <location>
        <begin position="2"/>
        <end position="149"/>
    </location>
</feature>
<evidence type="ECO:0000256" key="2">
    <source>
        <dbReference type="ARBA" id="ARBA00023172"/>
    </source>
</evidence>
<protein>
    <submittedName>
        <fullName evidence="5">Recombinase family protein</fullName>
    </submittedName>
</protein>
<dbReference type="AlphaFoldDB" id="A0A939TDQ6"/>
<reference evidence="5" key="1">
    <citation type="submission" date="2021-03" db="EMBL/GenBank/DDBJ databases">
        <authorList>
            <person name="Kanchanasin P."/>
            <person name="Saeng-In P."/>
            <person name="Phongsopitanun W."/>
            <person name="Yuki M."/>
            <person name="Kudo T."/>
            <person name="Ohkuma M."/>
            <person name="Tanasupawat S."/>
        </authorList>
    </citation>
    <scope>NUCLEOTIDE SEQUENCE</scope>
    <source>
        <strain evidence="5">GKU 128</strain>
    </source>
</reference>
<organism evidence="5 6">
    <name type="scientific">Actinomadura barringtoniae</name>
    <dbReference type="NCBI Taxonomy" id="1427535"/>
    <lineage>
        <taxon>Bacteria</taxon>
        <taxon>Bacillati</taxon>
        <taxon>Actinomycetota</taxon>
        <taxon>Actinomycetes</taxon>
        <taxon>Streptosporangiales</taxon>
        <taxon>Thermomonosporaceae</taxon>
        <taxon>Actinomadura</taxon>
    </lineage>
</organism>
<dbReference type="Gene3D" id="3.40.50.1390">
    <property type="entry name" value="Resolvase, N-terminal catalytic domain"/>
    <property type="match status" value="1"/>
</dbReference>
<dbReference type="InterPro" id="IPR006119">
    <property type="entry name" value="Resolv_N"/>
</dbReference>
<gene>
    <name evidence="5" type="ORF">J4573_52895</name>
</gene>
<dbReference type="InterPro" id="IPR038109">
    <property type="entry name" value="DNA_bind_recomb_sf"/>
</dbReference>
<feature type="domain" description="Recombinase" evidence="4">
    <location>
        <begin position="157"/>
        <end position="286"/>
    </location>
</feature>
<dbReference type="InterPro" id="IPR011109">
    <property type="entry name" value="DNA_bind_recombinase_dom"/>
</dbReference>
<evidence type="ECO:0000259" key="3">
    <source>
        <dbReference type="PROSITE" id="PS51736"/>
    </source>
</evidence>
<evidence type="ECO:0000259" key="4">
    <source>
        <dbReference type="PROSITE" id="PS51737"/>
    </source>
</evidence>
<evidence type="ECO:0000256" key="1">
    <source>
        <dbReference type="ARBA" id="ARBA00023125"/>
    </source>
</evidence>